<dbReference type="STRING" id="447.Lboz_1926"/>
<proteinExistence type="predicted"/>
<reference evidence="1 2" key="1">
    <citation type="submission" date="2015-11" db="EMBL/GenBank/DDBJ databases">
        <title>Genomic analysis of 38 Legionella species identifies large and diverse effector repertoires.</title>
        <authorList>
            <person name="Burstein D."/>
            <person name="Amaro F."/>
            <person name="Zusman T."/>
            <person name="Lifshitz Z."/>
            <person name="Cohen O."/>
            <person name="Gilbert J.A."/>
            <person name="Pupko T."/>
            <person name="Shuman H.A."/>
            <person name="Segal G."/>
        </authorList>
    </citation>
    <scope>NUCLEOTIDE SEQUENCE [LARGE SCALE GENOMIC DNA]</scope>
    <source>
        <strain evidence="1 2">WIGA</strain>
    </source>
</reference>
<dbReference type="EMBL" id="LNXU01000019">
    <property type="protein sequence ID" value="KTC73280.1"/>
    <property type="molecule type" value="Genomic_DNA"/>
</dbReference>
<dbReference type="PATRIC" id="fig|447.4.peg.2054"/>
<evidence type="ECO:0008006" key="3">
    <source>
        <dbReference type="Google" id="ProtNLM"/>
    </source>
</evidence>
<name>A0A0W0RQD3_LEGBO</name>
<keyword evidence="2" id="KW-1185">Reference proteome</keyword>
<evidence type="ECO:0000313" key="2">
    <source>
        <dbReference type="Proteomes" id="UP000054695"/>
    </source>
</evidence>
<gene>
    <name evidence="1" type="ORF">Lboz_1926</name>
</gene>
<dbReference type="AlphaFoldDB" id="A0A0W0RQD3"/>
<sequence>MIRSQTLAKKMRSVIWLHNYAPSLIKRMNFMRRVQQLLLYFFLFFIVPIQSLWALEYSKTVEKANLTISTGKSGVICSKSLQNCVIQVSQPQCLSSPGAVTITNNSKIPANNIQASSANSFFSLYVLQNNGCPASLLPGKSCTISFFTNTSIAFFISSVMVKGTNTNATFFDMQAVTCSAQPQALLNVSSNTVNLITGGSPQSIAVTNIGTLPAANVQASIASSPPLGVGVMSFCPALLMPNNTCQITYQPGATPGSTTSTVFGTNTANTIPITVNVSLSPTTMLSVPTNAVIPAGDSVGVNIPVTNLTSTPAFNVRIVLPALWVAAGVTSSTCAVIPANGSCMINITSPFFTAFVAQGGISVTGDNVISPPSIALAFSIEGYLVYSVIDSSVFFVVRDSDASSGFVWSMNPNDVPGITETSTNPPENCNGATDGSCNSNILIEFYGGEVPNAAELCYQITEDHGGEVPPGTWYLPAICELGIFTPGFPGSANANCPANTPNIANNLYSLGFLPELAVNGRYWSSTESSTDSENNAWFQEFFANGMSTQGTIIKNNTYGVRCVRVFAPA</sequence>
<comment type="caution">
    <text evidence="1">The sequence shown here is derived from an EMBL/GenBank/DDBJ whole genome shotgun (WGS) entry which is preliminary data.</text>
</comment>
<dbReference type="Proteomes" id="UP000054695">
    <property type="component" value="Unassembled WGS sequence"/>
</dbReference>
<evidence type="ECO:0000313" key="1">
    <source>
        <dbReference type="EMBL" id="KTC73280.1"/>
    </source>
</evidence>
<protein>
    <recommendedName>
        <fullName evidence="3">Protein with a bacterial immunoglobulin-like domain protein</fullName>
    </recommendedName>
</protein>
<organism evidence="1 2">
    <name type="scientific">Legionella bozemanae</name>
    <name type="common">Fluoribacter bozemanae</name>
    <dbReference type="NCBI Taxonomy" id="447"/>
    <lineage>
        <taxon>Bacteria</taxon>
        <taxon>Pseudomonadati</taxon>
        <taxon>Pseudomonadota</taxon>
        <taxon>Gammaproteobacteria</taxon>
        <taxon>Legionellales</taxon>
        <taxon>Legionellaceae</taxon>
        <taxon>Legionella</taxon>
    </lineage>
</organism>
<accession>A0A0W0RQD3</accession>